<evidence type="ECO:0000313" key="2">
    <source>
        <dbReference type="Proteomes" id="UP000243498"/>
    </source>
</evidence>
<organism evidence="1 2">
    <name type="scientific">Metarhizium rileyi (strain RCEF 4871)</name>
    <name type="common">Nomuraea rileyi</name>
    <dbReference type="NCBI Taxonomy" id="1649241"/>
    <lineage>
        <taxon>Eukaryota</taxon>
        <taxon>Fungi</taxon>
        <taxon>Dikarya</taxon>
        <taxon>Ascomycota</taxon>
        <taxon>Pezizomycotina</taxon>
        <taxon>Sordariomycetes</taxon>
        <taxon>Hypocreomycetidae</taxon>
        <taxon>Hypocreales</taxon>
        <taxon>Clavicipitaceae</taxon>
        <taxon>Metarhizium</taxon>
    </lineage>
</organism>
<keyword evidence="2" id="KW-1185">Reference proteome</keyword>
<protein>
    <submittedName>
        <fullName evidence="1">Uncharacterized protein</fullName>
    </submittedName>
</protein>
<reference evidence="1 2" key="1">
    <citation type="journal article" date="2016" name="Genome Biol. Evol.">
        <title>Divergent and convergent evolution of fungal pathogenicity.</title>
        <authorList>
            <person name="Shang Y."/>
            <person name="Xiao G."/>
            <person name="Zheng P."/>
            <person name="Cen K."/>
            <person name="Zhan S."/>
            <person name="Wang C."/>
        </authorList>
    </citation>
    <scope>NUCLEOTIDE SEQUENCE [LARGE SCALE GENOMIC DNA]</scope>
    <source>
        <strain evidence="1 2">RCEF 4871</strain>
    </source>
</reference>
<dbReference type="EMBL" id="AZHC01000001">
    <property type="protein sequence ID" value="OAA51412.1"/>
    <property type="molecule type" value="Genomic_DNA"/>
</dbReference>
<proteinExistence type="predicted"/>
<evidence type="ECO:0000313" key="1">
    <source>
        <dbReference type="EMBL" id="OAA51412.1"/>
    </source>
</evidence>
<dbReference type="AlphaFoldDB" id="A0A167K9J0"/>
<accession>A0A167K9J0</accession>
<name>A0A167K9J0_METRR</name>
<gene>
    <name evidence="1" type="ORF">NOR_00005</name>
</gene>
<sequence>METEGGQGVARIVLSGGLGPSPYVFKRMKESLDFQKQHRPWLQKIVEIGTPTVHERSYGVVVEQPYDPNSYYNCAQTVNP</sequence>
<dbReference type="Proteomes" id="UP000243498">
    <property type="component" value="Unassembled WGS sequence"/>
</dbReference>
<comment type="caution">
    <text evidence="1">The sequence shown here is derived from an EMBL/GenBank/DDBJ whole genome shotgun (WGS) entry which is preliminary data.</text>
</comment>